<dbReference type="Pfam" id="PF08449">
    <property type="entry name" value="UAA"/>
    <property type="match status" value="1"/>
</dbReference>
<organism evidence="9">
    <name type="scientific">Aplanochytrium stocchinoi</name>
    <dbReference type="NCBI Taxonomy" id="215587"/>
    <lineage>
        <taxon>Eukaryota</taxon>
        <taxon>Sar</taxon>
        <taxon>Stramenopiles</taxon>
        <taxon>Bigyra</taxon>
        <taxon>Labyrinthulomycetes</taxon>
        <taxon>Thraustochytrida</taxon>
        <taxon>Thraustochytriidae</taxon>
        <taxon>Aplanochytrium</taxon>
    </lineage>
</organism>
<name>A0A7S3LQW1_9STRA</name>
<feature type="transmembrane region" description="Helical" evidence="7">
    <location>
        <begin position="287"/>
        <end position="315"/>
    </location>
</feature>
<feature type="chain" id="PRO_5030598556" description="EamA domain-containing protein" evidence="8">
    <location>
        <begin position="25"/>
        <end position="392"/>
    </location>
</feature>
<feature type="transmembrane region" description="Helical" evidence="7">
    <location>
        <begin position="91"/>
        <end position="120"/>
    </location>
</feature>
<dbReference type="PANTHER" id="PTHR10778">
    <property type="entry name" value="SOLUTE CARRIER FAMILY 35 MEMBER B"/>
    <property type="match status" value="1"/>
</dbReference>
<feature type="transmembrane region" description="Helical" evidence="7">
    <location>
        <begin position="40"/>
        <end position="57"/>
    </location>
</feature>
<dbReference type="InterPro" id="IPR037185">
    <property type="entry name" value="EmrE-like"/>
</dbReference>
<feature type="transmembrane region" description="Helical" evidence="7">
    <location>
        <begin position="327"/>
        <end position="349"/>
    </location>
</feature>
<dbReference type="EMBL" id="HBIN01011449">
    <property type="protein sequence ID" value="CAE0438343.1"/>
    <property type="molecule type" value="Transcribed_RNA"/>
</dbReference>
<dbReference type="GO" id="GO:0005789">
    <property type="term" value="C:endoplasmic reticulum membrane"/>
    <property type="evidence" value="ECO:0007669"/>
    <property type="project" value="TreeGrafter"/>
</dbReference>
<evidence type="ECO:0000256" key="7">
    <source>
        <dbReference type="SAM" id="Phobius"/>
    </source>
</evidence>
<reference evidence="9" key="1">
    <citation type="submission" date="2021-01" db="EMBL/GenBank/DDBJ databases">
        <authorList>
            <person name="Corre E."/>
            <person name="Pelletier E."/>
            <person name="Niang G."/>
            <person name="Scheremetjew M."/>
            <person name="Finn R."/>
            <person name="Kale V."/>
            <person name="Holt S."/>
            <person name="Cochrane G."/>
            <person name="Meng A."/>
            <person name="Brown T."/>
            <person name="Cohen L."/>
        </authorList>
    </citation>
    <scope>NUCLEOTIDE SEQUENCE</scope>
    <source>
        <strain evidence="9">GSBS06</strain>
    </source>
</reference>
<comment type="subcellular location">
    <subcellularLocation>
        <location evidence="1">Endomembrane system</location>
        <topology evidence="1">Multi-pass membrane protein</topology>
    </subcellularLocation>
</comment>
<evidence type="ECO:0000313" key="9">
    <source>
        <dbReference type="EMBL" id="CAE0438343.1"/>
    </source>
</evidence>
<feature type="transmembrane region" description="Helical" evidence="7">
    <location>
        <begin position="355"/>
        <end position="374"/>
    </location>
</feature>
<evidence type="ECO:0000256" key="5">
    <source>
        <dbReference type="ARBA" id="ARBA00022989"/>
    </source>
</evidence>
<feature type="transmembrane region" description="Helical" evidence="7">
    <location>
        <begin position="249"/>
        <end position="267"/>
    </location>
</feature>
<evidence type="ECO:0000256" key="8">
    <source>
        <dbReference type="SAM" id="SignalP"/>
    </source>
</evidence>
<evidence type="ECO:0000256" key="4">
    <source>
        <dbReference type="ARBA" id="ARBA00022692"/>
    </source>
</evidence>
<keyword evidence="5 7" id="KW-1133">Transmembrane helix</keyword>
<evidence type="ECO:0000256" key="6">
    <source>
        <dbReference type="ARBA" id="ARBA00023136"/>
    </source>
</evidence>
<sequence length="392" mass="44251">MALISSHGVHVLTLSVGLIVSCCAQNACLERLILHDRRGGSLVTFIQYFSVVIIEGVTNGANFWKHRQIPLWIFFLVSIVITFINKANNTALTWGISVALSTLYRSCTVAMSVLVGMAFFGNTYSKWQMFGALSITVGIIMCTFGDYHFQLHQSNVDVEARKRNKGSCGHLDSNAGAISCFATSLLCRISTIDSWEHDEWKDEGKLEWMAGLLLITSGLFAGVMLGHFQDRIYRTYANKVTGEKPYQEFFFFNHAFSLPMILGIDYNRFRQQLRTWIWDSPVQLAWYIPYLNIQLQLSELSILMLGCVIFQYGCAKSAYALSASTSTVALNIVLTTRKACTILFSVFWFGTRFTFWQWLGSAMVLIGALVYSLASQNTKEKEIIKNDTYKTE</sequence>
<evidence type="ECO:0000256" key="3">
    <source>
        <dbReference type="ARBA" id="ARBA00022597"/>
    </source>
</evidence>
<keyword evidence="8" id="KW-0732">Signal</keyword>
<protein>
    <recommendedName>
        <fullName evidence="10">EamA domain-containing protein</fullName>
    </recommendedName>
</protein>
<dbReference type="AlphaFoldDB" id="A0A7S3LQW1"/>
<evidence type="ECO:0008006" key="10">
    <source>
        <dbReference type="Google" id="ProtNLM"/>
    </source>
</evidence>
<dbReference type="InterPro" id="IPR013657">
    <property type="entry name" value="SCL35B1-4/HUT1"/>
</dbReference>
<feature type="signal peptide" evidence="8">
    <location>
        <begin position="1"/>
        <end position="24"/>
    </location>
</feature>
<proteinExistence type="predicted"/>
<dbReference type="GO" id="GO:0000139">
    <property type="term" value="C:Golgi membrane"/>
    <property type="evidence" value="ECO:0007669"/>
    <property type="project" value="TreeGrafter"/>
</dbReference>
<evidence type="ECO:0000256" key="2">
    <source>
        <dbReference type="ARBA" id="ARBA00022448"/>
    </source>
</evidence>
<dbReference type="PANTHER" id="PTHR10778:SF4">
    <property type="entry name" value="NUCLEOTIDE SUGAR TRANSPORTER SLC35B4"/>
    <property type="match status" value="1"/>
</dbReference>
<evidence type="ECO:0000256" key="1">
    <source>
        <dbReference type="ARBA" id="ARBA00004127"/>
    </source>
</evidence>
<keyword evidence="6 7" id="KW-0472">Membrane</keyword>
<feature type="transmembrane region" description="Helical" evidence="7">
    <location>
        <begin position="208"/>
        <end position="228"/>
    </location>
</feature>
<dbReference type="GO" id="GO:0005462">
    <property type="term" value="F:UDP-N-acetylglucosamine transmembrane transporter activity"/>
    <property type="evidence" value="ECO:0007669"/>
    <property type="project" value="TreeGrafter"/>
</dbReference>
<gene>
    <name evidence="9" type="ORF">ASTO00021_LOCUS8586</name>
</gene>
<dbReference type="SUPFAM" id="SSF103481">
    <property type="entry name" value="Multidrug resistance efflux transporter EmrE"/>
    <property type="match status" value="2"/>
</dbReference>
<accession>A0A7S3LQW1</accession>
<keyword evidence="3" id="KW-0762">Sugar transport</keyword>
<dbReference type="GO" id="GO:0005464">
    <property type="term" value="F:UDP-xylose transmembrane transporter activity"/>
    <property type="evidence" value="ECO:0007669"/>
    <property type="project" value="TreeGrafter"/>
</dbReference>
<feature type="transmembrane region" description="Helical" evidence="7">
    <location>
        <begin position="69"/>
        <end position="85"/>
    </location>
</feature>
<keyword evidence="2" id="KW-0813">Transport</keyword>
<dbReference type="Gene3D" id="1.10.3730.20">
    <property type="match status" value="1"/>
</dbReference>
<feature type="transmembrane region" description="Helical" evidence="7">
    <location>
        <begin position="127"/>
        <end position="149"/>
    </location>
</feature>
<keyword evidence="4 7" id="KW-0812">Transmembrane</keyword>